<keyword evidence="1" id="KW-1133">Transmembrane helix</keyword>
<protein>
    <submittedName>
        <fullName evidence="2">8685_t:CDS:1</fullName>
    </submittedName>
</protein>
<dbReference type="EMBL" id="CAJVPV010007658">
    <property type="protein sequence ID" value="CAG8621673.1"/>
    <property type="molecule type" value="Genomic_DNA"/>
</dbReference>
<evidence type="ECO:0000313" key="3">
    <source>
        <dbReference type="Proteomes" id="UP000789342"/>
    </source>
</evidence>
<feature type="transmembrane region" description="Helical" evidence="1">
    <location>
        <begin position="135"/>
        <end position="155"/>
    </location>
</feature>
<feature type="transmembrane region" description="Helical" evidence="1">
    <location>
        <begin position="199"/>
        <end position="217"/>
    </location>
</feature>
<gene>
    <name evidence="2" type="ORF">AMORRO_LOCUS8691</name>
</gene>
<feature type="transmembrane region" description="Helical" evidence="1">
    <location>
        <begin position="64"/>
        <end position="86"/>
    </location>
</feature>
<evidence type="ECO:0000313" key="2">
    <source>
        <dbReference type="EMBL" id="CAG8621673.1"/>
    </source>
</evidence>
<feature type="transmembrane region" description="Helical" evidence="1">
    <location>
        <begin position="162"/>
        <end position="179"/>
    </location>
</feature>
<organism evidence="2 3">
    <name type="scientific">Acaulospora morrowiae</name>
    <dbReference type="NCBI Taxonomy" id="94023"/>
    <lineage>
        <taxon>Eukaryota</taxon>
        <taxon>Fungi</taxon>
        <taxon>Fungi incertae sedis</taxon>
        <taxon>Mucoromycota</taxon>
        <taxon>Glomeromycotina</taxon>
        <taxon>Glomeromycetes</taxon>
        <taxon>Diversisporales</taxon>
        <taxon>Acaulosporaceae</taxon>
        <taxon>Acaulospora</taxon>
    </lineage>
</organism>
<name>A0A9N9D0C8_9GLOM</name>
<keyword evidence="3" id="KW-1185">Reference proteome</keyword>
<comment type="caution">
    <text evidence="2">The sequence shown here is derived from an EMBL/GenBank/DDBJ whole genome shotgun (WGS) entry which is preliminary data.</text>
</comment>
<dbReference type="Proteomes" id="UP000789342">
    <property type="component" value="Unassembled WGS sequence"/>
</dbReference>
<feature type="non-terminal residue" evidence="2">
    <location>
        <position position="306"/>
    </location>
</feature>
<feature type="transmembrane region" description="Helical" evidence="1">
    <location>
        <begin position="275"/>
        <end position="295"/>
    </location>
</feature>
<proteinExistence type="predicted"/>
<feature type="transmembrane region" description="Helical" evidence="1">
    <location>
        <begin position="12"/>
        <end position="29"/>
    </location>
</feature>
<reference evidence="2" key="1">
    <citation type="submission" date="2021-06" db="EMBL/GenBank/DDBJ databases">
        <authorList>
            <person name="Kallberg Y."/>
            <person name="Tangrot J."/>
            <person name="Rosling A."/>
        </authorList>
    </citation>
    <scope>NUCLEOTIDE SEQUENCE</scope>
    <source>
        <strain evidence="2">CL551</strain>
    </source>
</reference>
<dbReference type="OrthoDB" id="2327125at2759"/>
<keyword evidence="1" id="KW-0812">Transmembrane</keyword>
<dbReference type="AlphaFoldDB" id="A0A9N9D0C8"/>
<feature type="transmembrane region" description="Helical" evidence="1">
    <location>
        <begin position="107"/>
        <end position="129"/>
    </location>
</feature>
<sequence length="306" mass="33923">MTFDLGKIARSLGPLIITIQFIVVVFLYNRARPFPSPPKQETSGLTNLPIWEAVPDDSLYKSTAANLTEIIAAIIVGIATLACIFIKLSNRTINTNPPTDDNVWTMYLFNTIISVYVYVTFLAVLAGAILSVGKLWSAIGIYHNIMELCIVAALLHKSNFSYISGLITIVIYSVTVSMATSQLDWYWDDIFFKFQGKFIYVLCRLIFDYSLPILFYISMKQSNSKPTQAPVGEGSPLLGGSSGDDIPYKGTLLTVSSLIHLIGNISNVVGNNSTVSLIIFNGSYFFAFPLYALYVHKAQKHRNTRV</sequence>
<accession>A0A9N9D0C8</accession>
<evidence type="ECO:0000256" key="1">
    <source>
        <dbReference type="SAM" id="Phobius"/>
    </source>
</evidence>
<keyword evidence="1" id="KW-0472">Membrane</keyword>